<gene>
    <name evidence="1" type="ORF">L596_012915</name>
</gene>
<dbReference type="Proteomes" id="UP000298663">
    <property type="component" value="Unassembled WGS sequence"/>
</dbReference>
<sequence length="101" mass="11763">MESLRNGRTQSNYNVVRLSWLSWGLFQKFFQNIINLTIYMETLTAHFFTKVALYRYTASTSSKYAIKNPSRGCGSKLMREVRVPRFYTFGFQVVATPNMSP</sequence>
<reference evidence="1 2" key="1">
    <citation type="journal article" date="2015" name="Genome Biol.">
        <title>Comparative genomics of Steinernema reveals deeply conserved gene regulatory networks.</title>
        <authorList>
            <person name="Dillman A.R."/>
            <person name="Macchietto M."/>
            <person name="Porter C.F."/>
            <person name="Rogers A."/>
            <person name="Williams B."/>
            <person name="Antoshechkin I."/>
            <person name="Lee M.M."/>
            <person name="Goodwin Z."/>
            <person name="Lu X."/>
            <person name="Lewis E.E."/>
            <person name="Goodrich-Blair H."/>
            <person name="Stock S.P."/>
            <person name="Adams B.J."/>
            <person name="Sternberg P.W."/>
            <person name="Mortazavi A."/>
        </authorList>
    </citation>
    <scope>NUCLEOTIDE SEQUENCE [LARGE SCALE GENOMIC DNA]</scope>
    <source>
        <strain evidence="1 2">ALL</strain>
    </source>
</reference>
<dbReference type="AlphaFoldDB" id="A0A4U5NZH5"/>
<reference evidence="1 2" key="2">
    <citation type="journal article" date="2019" name="G3 (Bethesda)">
        <title>Hybrid Assembly of the Genome of the Entomopathogenic Nematode Steinernema carpocapsae Identifies the X-Chromosome.</title>
        <authorList>
            <person name="Serra L."/>
            <person name="Macchietto M."/>
            <person name="Macias-Munoz A."/>
            <person name="McGill C.J."/>
            <person name="Rodriguez I.M."/>
            <person name="Rodriguez B."/>
            <person name="Murad R."/>
            <person name="Mortazavi A."/>
        </authorList>
    </citation>
    <scope>NUCLEOTIDE SEQUENCE [LARGE SCALE GENOMIC DNA]</scope>
    <source>
        <strain evidence="1 2">ALL</strain>
    </source>
</reference>
<evidence type="ECO:0000313" key="2">
    <source>
        <dbReference type="Proteomes" id="UP000298663"/>
    </source>
</evidence>
<comment type="caution">
    <text evidence="1">The sequence shown here is derived from an EMBL/GenBank/DDBJ whole genome shotgun (WGS) entry which is preliminary data.</text>
</comment>
<dbReference type="EMBL" id="AZBU02000003">
    <property type="protein sequence ID" value="TKR88714.1"/>
    <property type="molecule type" value="Genomic_DNA"/>
</dbReference>
<name>A0A4U5NZH5_STECR</name>
<accession>A0A4U5NZH5</accession>
<proteinExistence type="predicted"/>
<organism evidence="1 2">
    <name type="scientific">Steinernema carpocapsae</name>
    <name type="common">Entomopathogenic nematode</name>
    <dbReference type="NCBI Taxonomy" id="34508"/>
    <lineage>
        <taxon>Eukaryota</taxon>
        <taxon>Metazoa</taxon>
        <taxon>Ecdysozoa</taxon>
        <taxon>Nematoda</taxon>
        <taxon>Chromadorea</taxon>
        <taxon>Rhabditida</taxon>
        <taxon>Tylenchina</taxon>
        <taxon>Panagrolaimomorpha</taxon>
        <taxon>Strongyloidoidea</taxon>
        <taxon>Steinernematidae</taxon>
        <taxon>Steinernema</taxon>
    </lineage>
</organism>
<protein>
    <submittedName>
        <fullName evidence="1">Uncharacterized protein</fullName>
    </submittedName>
</protein>
<evidence type="ECO:0000313" key="1">
    <source>
        <dbReference type="EMBL" id="TKR88714.1"/>
    </source>
</evidence>
<keyword evidence="2" id="KW-1185">Reference proteome</keyword>